<comment type="caution">
    <text evidence="1">The sequence shown here is derived from an EMBL/GenBank/DDBJ whole genome shotgun (WGS) entry which is preliminary data.</text>
</comment>
<organism evidence="1 2">
    <name type="scientific">Lasiodiplodia mahajangana</name>
    <dbReference type="NCBI Taxonomy" id="1108764"/>
    <lineage>
        <taxon>Eukaryota</taxon>
        <taxon>Fungi</taxon>
        <taxon>Dikarya</taxon>
        <taxon>Ascomycota</taxon>
        <taxon>Pezizomycotina</taxon>
        <taxon>Dothideomycetes</taxon>
        <taxon>Dothideomycetes incertae sedis</taxon>
        <taxon>Botryosphaeriales</taxon>
        <taxon>Botryosphaeriaceae</taxon>
        <taxon>Lasiodiplodia</taxon>
    </lineage>
</organism>
<protein>
    <submittedName>
        <fullName evidence="1">Uncharacterized protein</fullName>
    </submittedName>
</protein>
<proteinExistence type="predicted"/>
<keyword evidence="2" id="KW-1185">Reference proteome</keyword>
<name>A0ACC2JVF1_9PEZI</name>
<reference evidence="1" key="1">
    <citation type="submission" date="2022-12" db="EMBL/GenBank/DDBJ databases">
        <title>Genome Sequence of Lasiodiplodia mahajangana.</title>
        <authorList>
            <person name="Buettner E."/>
        </authorList>
    </citation>
    <scope>NUCLEOTIDE SEQUENCE</scope>
    <source>
        <strain evidence="1">VT137</strain>
    </source>
</reference>
<evidence type="ECO:0000313" key="2">
    <source>
        <dbReference type="Proteomes" id="UP001153332"/>
    </source>
</evidence>
<dbReference type="Proteomes" id="UP001153332">
    <property type="component" value="Unassembled WGS sequence"/>
</dbReference>
<dbReference type="EMBL" id="JAPUUL010000302">
    <property type="protein sequence ID" value="KAJ8131380.1"/>
    <property type="molecule type" value="Genomic_DNA"/>
</dbReference>
<accession>A0ACC2JVF1</accession>
<sequence length="215" mass="23786">MSRLYRPPSISAVAKIALFAFVSPWLWGFISSILSPYLPHALRPSTPETASPYPEYECRPHHYSTELVSLDPLLIYIENFLRPSEITELLEAGESGFSPSTVFKNGRLTGTPDRTSSSAGLPRDNPTVDCILSRAQSFMGSMIDPNKDDIGPPQLVRRREKGCAAAEERGTAWRASSPSLRTLAKVERRGSRISTTRTLVETMFIISGGRMRRAG</sequence>
<gene>
    <name evidence="1" type="ORF">O1611_g2244</name>
</gene>
<evidence type="ECO:0000313" key="1">
    <source>
        <dbReference type="EMBL" id="KAJ8131380.1"/>
    </source>
</evidence>